<gene>
    <name evidence="1" type="ORF">CEE37_04705</name>
</gene>
<organism evidence="1 2">
    <name type="scientific">candidate division LCP-89 bacterium B3_LCP</name>
    <dbReference type="NCBI Taxonomy" id="2012998"/>
    <lineage>
        <taxon>Bacteria</taxon>
        <taxon>Pseudomonadati</taxon>
        <taxon>Bacteria division LCP-89</taxon>
    </lineage>
</organism>
<protein>
    <recommendedName>
        <fullName evidence="3">4-vinyl reductase 4VR domain-containing protein</fullName>
    </recommendedName>
</protein>
<comment type="caution">
    <text evidence="1">The sequence shown here is derived from an EMBL/GenBank/DDBJ whole genome shotgun (WGS) entry which is preliminary data.</text>
</comment>
<accession>A0A532V3U2</accession>
<dbReference type="AlphaFoldDB" id="A0A532V3U2"/>
<sequence>MIKLPDCLEYEEIPLDKRYRSNLKGLLTRIRKLYEAIEDRFGEEGLQLIRQVSIDYGQEIARRVRSRQGDMDLQQVGLFLVKIFNGMRSDGEVTEWTDDRFVITVPKCPYPFTRPQTCAAHTAMEVALVKGLNPALDYTIEKCIPRGDEECWHVLKRGK</sequence>
<evidence type="ECO:0000313" key="1">
    <source>
        <dbReference type="EMBL" id="TKJ41873.1"/>
    </source>
</evidence>
<evidence type="ECO:0008006" key="3">
    <source>
        <dbReference type="Google" id="ProtNLM"/>
    </source>
</evidence>
<reference evidence="1 2" key="1">
    <citation type="submission" date="2017-06" db="EMBL/GenBank/DDBJ databases">
        <title>Novel microbial phyla capable of carbon fixation and sulfur reduction in deep-sea sediments.</title>
        <authorList>
            <person name="Huang J."/>
            <person name="Baker B."/>
            <person name="Wang Y."/>
        </authorList>
    </citation>
    <scope>NUCLEOTIDE SEQUENCE [LARGE SCALE GENOMIC DNA]</scope>
    <source>
        <strain evidence="1">B3_LCP</strain>
    </source>
</reference>
<proteinExistence type="predicted"/>
<evidence type="ECO:0000313" key="2">
    <source>
        <dbReference type="Proteomes" id="UP000319619"/>
    </source>
</evidence>
<dbReference type="Proteomes" id="UP000319619">
    <property type="component" value="Unassembled WGS sequence"/>
</dbReference>
<dbReference type="EMBL" id="NJBN01000002">
    <property type="protein sequence ID" value="TKJ41873.1"/>
    <property type="molecule type" value="Genomic_DNA"/>
</dbReference>
<name>A0A532V3U2_UNCL8</name>